<evidence type="ECO:0000313" key="2">
    <source>
        <dbReference type="Proteomes" id="UP001377168"/>
    </source>
</evidence>
<dbReference type="EMBL" id="JBBKAJ010000022">
    <property type="protein sequence ID" value="MEJ8633035.1"/>
    <property type="molecule type" value="Genomic_DNA"/>
</dbReference>
<protein>
    <submittedName>
        <fullName evidence="1">Oxygenase MpaB family protein</fullName>
        <ecNumber evidence="1">1.-.-.-</ecNumber>
    </submittedName>
</protein>
<keyword evidence="2" id="KW-1185">Reference proteome</keyword>
<dbReference type="Proteomes" id="UP001377168">
    <property type="component" value="Unassembled WGS sequence"/>
</dbReference>
<sequence length="309" mass="33247">MNIPVPRVSGLRERLGSSLFTRVAGPAGPDNRARIHGAPGPRWFSPERPIRIVHGDASMFIGGLRALLLQSLHPLAMAAVAAHSGYRGDPWGRLQRTSTFLAVTTYGTADDAQSAVDRVRAVHSRVTGTTAAGEPYHAADPHLLAWVHVAEVDSFLRAHQRYGRRPLDGAGCDAYVADTARVARALGIPDPPLDRAGLAEQLAAYRPELRATREAREAARFVLRHPPLPWVARGPYAVLAANAVSTLPPWARELLGLPHLPNIETAFVRPAGHALTSAIRWAMKPPARPAVRPPRESAATPNSPASPAR</sequence>
<name>A0ACC6PNQ9_9ACTN</name>
<proteinExistence type="predicted"/>
<comment type="caution">
    <text evidence="1">The sequence shown here is derived from an EMBL/GenBank/DDBJ whole genome shotgun (WGS) entry which is preliminary data.</text>
</comment>
<evidence type="ECO:0000313" key="1">
    <source>
        <dbReference type="EMBL" id="MEJ8633035.1"/>
    </source>
</evidence>
<keyword evidence="1" id="KW-0560">Oxidoreductase</keyword>
<dbReference type="EC" id="1.-.-.-" evidence="1"/>
<accession>A0ACC6PNQ9</accession>
<gene>
    <name evidence="1" type="ORF">WKI67_06465</name>
</gene>
<organism evidence="1 2">
    <name type="scientific">Streptomyces achmelvichensis</name>
    <dbReference type="NCBI Taxonomy" id="3134111"/>
    <lineage>
        <taxon>Bacteria</taxon>
        <taxon>Bacillati</taxon>
        <taxon>Actinomycetota</taxon>
        <taxon>Actinomycetes</taxon>
        <taxon>Kitasatosporales</taxon>
        <taxon>Streptomycetaceae</taxon>
        <taxon>Streptomyces</taxon>
    </lineage>
</organism>
<reference evidence="1" key="1">
    <citation type="submission" date="2024-03" db="EMBL/GenBank/DDBJ databases">
        <title>Novel Streptomyces species of biotechnological and ecological value are a feature of Machair soil.</title>
        <authorList>
            <person name="Prole J.R."/>
            <person name="Goodfellow M."/>
            <person name="Allenby N."/>
            <person name="Ward A.C."/>
        </authorList>
    </citation>
    <scope>NUCLEOTIDE SEQUENCE</scope>
    <source>
        <strain evidence="1">MS2.AVA.5</strain>
    </source>
</reference>